<protein>
    <submittedName>
        <fullName evidence="1">Uncharacterized protein</fullName>
    </submittedName>
</protein>
<organism evidence="1 2">
    <name type="scientific">Maylandia zebra</name>
    <name type="common">zebra mbuna</name>
    <dbReference type="NCBI Taxonomy" id="106582"/>
    <lineage>
        <taxon>Eukaryota</taxon>
        <taxon>Metazoa</taxon>
        <taxon>Chordata</taxon>
        <taxon>Craniata</taxon>
        <taxon>Vertebrata</taxon>
        <taxon>Euteleostomi</taxon>
        <taxon>Actinopterygii</taxon>
        <taxon>Neopterygii</taxon>
        <taxon>Teleostei</taxon>
        <taxon>Neoteleostei</taxon>
        <taxon>Acanthomorphata</taxon>
        <taxon>Ovalentaria</taxon>
        <taxon>Cichlomorphae</taxon>
        <taxon>Cichliformes</taxon>
        <taxon>Cichlidae</taxon>
        <taxon>African cichlids</taxon>
        <taxon>Pseudocrenilabrinae</taxon>
        <taxon>Haplochromini</taxon>
        <taxon>Maylandia</taxon>
        <taxon>Maylandia zebra complex</taxon>
    </lineage>
</organism>
<evidence type="ECO:0000313" key="1">
    <source>
        <dbReference type="Ensembl" id="ENSMZEP00005014230.1"/>
    </source>
</evidence>
<keyword evidence="2" id="KW-1185">Reference proteome</keyword>
<dbReference type="AlphaFoldDB" id="A0A3P9BW50"/>
<sequence>LPSPLCWHSRVSTKNSCKDGSREMIAVPGQESSRVVALPASVSDGSGKSQAIVNEDLGIPWSSWISTRNHCK</sequence>
<dbReference type="GeneTree" id="ENSGT01120000277908"/>
<accession>A0A3P9BW50</accession>
<evidence type="ECO:0000313" key="2">
    <source>
        <dbReference type="Proteomes" id="UP000265160"/>
    </source>
</evidence>
<proteinExistence type="predicted"/>
<dbReference type="Ensembl" id="ENSMZET00005014706.1">
    <property type="protein sequence ID" value="ENSMZEP00005014230.1"/>
    <property type="gene ID" value="ENSMZEG00005010717.1"/>
</dbReference>
<reference evidence="1" key="3">
    <citation type="submission" date="2025-09" db="UniProtKB">
        <authorList>
            <consortium name="Ensembl"/>
        </authorList>
    </citation>
    <scope>IDENTIFICATION</scope>
</reference>
<reference evidence="1 2" key="1">
    <citation type="journal article" date="2014" name="Nature">
        <title>The genomic substrate for adaptive radiation in African cichlid fish.</title>
        <authorList>
            <person name="Brawand D."/>
            <person name="Wagner C.E."/>
            <person name="Li Y.I."/>
            <person name="Malinsky M."/>
            <person name="Keller I."/>
            <person name="Fan S."/>
            <person name="Simakov O."/>
            <person name="Ng A.Y."/>
            <person name="Lim Z.W."/>
            <person name="Bezault E."/>
            <person name="Turner-Maier J."/>
            <person name="Johnson J."/>
            <person name="Alcazar R."/>
            <person name="Noh H.J."/>
            <person name="Russell P."/>
            <person name="Aken B."/>
            <person name="Alfoldi J."/>
            <person name="Amemiya C."/>
            <person name="Azzouzi N."/>
            <person name="Baroiller J.F."/>
            <person name="Barloy-Hubler F."/>
            <person name="Berlin A."/>
            <person name="Bloomquist R."/>
            <person name="Carleton K.L."/>
            <person name="Conte M.A."/>
            <person name="D'Cotta H."/>
            <person name="Eshel O."/>
            <person name="Gaffney L."/>
            <person name="Galibert F."/>
            <person name="Gante H.F."/>
            <person name="Gnerre S."/>
            <person name="Greuter L."/>
            <person name="Guyon R."/>
            <person name="Haddad N.S."/>
            <person name="Haerty W."/>
            <person name="Harris R.M."/>
            <person name="Hofmann H.A."/>
            <person name="Hourlier T."/>
            <person name="Hulata G."/>
            <person name="Jaffe D.B."/>
            <person name="Lara M."/>
            <person name="Lee A.P."/>
            <person name="MacCallum I."/>
            <person name="Mwaiko S."/>
            <person name="Nikaido M."/>
            <person name="Nishihara H."/>
            <person name="Ozouf-Costaz C."/>
            <person name="Penman D.J."/>
            <person name="Przybylski D."/>
            <person name="Rakotomanga M."/>
            <person name="Renn S.C.P."/>
            <person name="Ribeiro F.J."/>
            <person name="Ron M."/>
            <person name="Salzburger W."/>
            <person name="Sanchez-Pulido L."/>
            <person name="Santos M.E."/>
            <person name="Searle S."/>
            <person name="Sharpe T."/>
            <person name="Swofford R."/>
            <person name="Tan F.J."/>
            <person name="Williams L."/>
            <person name="Young S."/>
            <person name="Yin S."/>
            <person name="Okada N."/>
            <person name="Kocher T.D."/>
            <person name="Miska E.A."/>
            <person name="Lander E.S."/>
            <person name="Venkatesh B."/>
            <person name="Fernald R.D."/>
            <person name="Meyer A."/>
            <person name="Ponting C.P."/>
            <person name="Streelman J.T."/>
            <person name="Lindblad-Toh K."/>
            <person name="Seehausen O."/>
            <person name="Di Palma F."/>
        </authorList>
    </citation>
    <scope>NUCLEOTIDE SEQUENCE</scope>
</reference>
<name>A0A3P9BW50_9CICH</name>
<dbReference type="Proteomes" id="UP000265160">
    <property type="component" value="LG22"/>
</dbReference>
<reference evidence="1" key="2">
    <citation type="submission" date="2025-08" db="UniProtKB">
        <authorList>
            <consortium name="Ensembl"/>
        </authorList>
    </citation>
    <scope>IDENTIFICATION</scope>
</reference>